<dbReference type="Proteomes" id="UP001225072">
    <property type="component" value="Unassembled WGS sequence"/>
</dbReference>
<comment type="caution">
    <text evidence="1">The sequence shown here is derived from an EMBL/GenBank/DDBJ whole genome shotgun (WGS) entry which is preliminary data.</text>
</comment>
<evidence type="ECO:0000313" key="2">
    <source>
        <dbReference type="Proteomes" id="UP001225072"/>
    </source>
</evidence>
<reference evidence="1 2" key="1">
    <citation type="submission" date="2023-07" db="EMBL/GenBank/DDBJ databases">
        <title>Functional and genomic diversity of the sorghum phyllosphere microbiome.</title>
        <authorList>
            <person name="Shade A."/>
        </authorList>
    </citation>
    <scope>NUCLEOTIDE SEQUENCE [LARGE SCALE GENOMIC DNA]</scope>
    <source>
        <strain evidence="1 2">SORGH_AS_1064</strain>
    </source>
</reference>
<dbReference type="RefSeq" id="WP_307452003.1">
    <property type="nucleotide sequence ID" value="NZ_JAUTAL010000001.1"/>
</dbReference>
<protein>
    <submittedName>
        <fullName evidence="1">Uncharacterized protein</fullName>
    </submittedName>
</protein>
<organism evidence="1 2">
    <name type="scientific">Chryseobacterium camelliae</name>
    <dbReference type="NCBI Taxonomy" id="1265445"/>
    <lineage>
        <taxon>Bacteria</taxon>
        <taxon>Pseudomonadati</taxon>
        <taxon>Bacteroidota</taxon>
        <taxon>Flavobacteriia</taxon>
        <taxon>Flavobacteriales</taxon>
        <taxon>Weeksellaceae</taxon>
        <taxon>Chryseobacterium group</taxon>
        <taxon>Chryseobacterium</taxon>
    </lineage>
</organism>
<proteinExistence type="predicted"/>
<sequence length="127" mass="14226">MNNDNSPCNKYRLYASSDVLSVNDRQVNIVIISDNTIIEGKIFTIPAGQYISQTLDVFKTANKSYGNIEIKINTVKENGVVTNDYELKSIETEVNNCYQSTPALPAPENPDCEDNNHNGYPDCYESH</sequence>
<keyword evidence="2" id="KW-1185">Reference proteome</keyword>
<accession>A0ABU0TLV6</accession>
<name>A0ABU0TLV6_9FLAO</name>
<gene>
    <name evidence="1" type="ORF">QE404_003184</name>
</gene>
<dbReference type="EMBL" id="JAUTAL010000001">
    <property type="protein sequence ID" value="MDQ1098037.1"/>
    <property type="molecule type" value="Genomic_DNA"/>
</dbReference>
<evidence type="ECO:0000313" key="1">
    <source>
        <dbReference type="EMBL" id="MDQ1098037.1"/>
    </source>
</evidence>